<comment type="similarity">
    <text evidence="1">Belongs to the mTERF family.</text>
</comment>
<keyword evidence="2" id="KW-0804">Transcription</keyword>
<keyword evidence="2" id="KW-0806">Transcription termination</keyword>
<dbReference type="EMBL" id="JAINDJ010000002">
    <property type="protein sequence ID" value="KAG9458498.1"/>
    <property type="molecule type" value="Genomic_DNA"/>
</dbReference>
<keyword evidence="2" id="KW-0805">Transcription regulation</keyword>
<dbReference type="PANTHER" id="PTHR13068:SF236">
    <property type="entry name" value="OS02G0749800 PROTEIN"/>
    <property type="match status" value="1"/>
</dbReference>
<dbReference type="Proteomes" id="UP000825729">
    <property type="component" value="Unassembled WGS sequence"/>
</dbReference>
<keyword evidence="5" id="KW-1185">Reference proteome</keyword>
<dbReference type="AlphaFoldDB" id="A0AAV7FBK7"/>
<dbReference type="InterPro" id="IPR003690">
    <property type="entry name" value="MTERF"/>
</dbReference>
<reference evidence="4 5" key="1">
    <citation type="submission" date="2021-07" db="EMBL/GenBank/DDBJ databases">
        <title>The Aristolochia fimbriata genome: insights into angiosperm evolution, floral development and chemical biosynthesis.</title>
        <authorList>
            <person name="Jiao Y."/>
        </authorList>
    </citation>
    <scope>NUCLEOTIDE SEQUENCE [LARGE SCALE GENOMIC DNA]</scope>
    <source>
        <strain evidence="4">IBCAS-2021</strain>
        <tissue evidence="4">Leaf</tissue>
    </source>
</reference>
<dbReference type="SMART" id="SM00733">
    <property type="entry name" value="Mterf"/>
    <property type="match status" value="8"/>
</dbReference>
<sequence>MFRHLALKLFQISSAQTSSSLSNTGTRYVRLVPHFSSSSAQPSSPSFTVSYLVNSCGLSLESALSASKLVQLESSDRPDAVLSLFENYGFPKDLVAKLVDKCPTVLNSDPQKTLKPKIEFFNREGISGADLAKVLAYRPAIFRSSIKKIMPCLNLLRCFTRSSQEICSTLKYFNVVIISNAEKLLLPNISVLRSHGVPEHRVAKLVTAYPRVLTVNTSRFAEAVKIVSEMGFNPELAVFVLAVRTMLVVSKSKWEAKMKTFKSFGLSEDEIFAAFKRQPMFLVASERKLRRLLDLLVNKLAISPSVLLRKPNLFLLSPEKTILPRALVIQILLSKNLLSEDLCMFSVWVAPQSKFLEKYVVKYQEEVPEVLMAYQGKLGLSGPLPIQILAQPRRLKSH</sequence>
<organism evidence="4 5">
    <name type="scientific">Aristolochia fimbriata</name>
    <name type="common">White veined hardy Dutchman's pipe vine</name>
    <dbReference type="NCBI Taxonomy" id="158543"/>
    <lineage>
        <taxon>Eukaryota</taxon>
        <taxon>Viridiplantae</taxon>
        <taxon>Streptophyta</taxon>
        <taxon>Embryophyta</taxon>
        <taxon>Tracheophyta</taxon>
        <taxon>Spermatophyta</taxon>
        <taxon>Magnoliopsida</taxon>
        <taxon>Magnoliidae</taxon>
        <taxon>Piperales</taxon>
        <taxon>Aristolochiaceae</taxon>
        <taxon>Aristolochia</taxon>
    </lineage>
</organism>
<protein>
    <submittedName>
        <fullName evidence="4">Uncharacterized protein</fullName>
    </submittedName>
</protein>
<dbReference type="Pfam" id="PF02536">
    <property type="entry name" value="mTERF"/>
    <property type="match status" value="2"/>
</dbReference>
<comment type="caution">
    <text evidence="4">The sequence shown here is derived from an EMBL/GenBank/DDBJ whole genome shotgun (WGS) entry which is preliminary data.</text>
</comment>
<proteinExistence type="inferred from homology"/>
<dbReference type="FunFam" id="1.25.70.10:FF:000001">
    <property type="entry name" value="Mitochondrial transcription termination factor-like"/>
    <property type="match status" value="1"/>
</dbReference>
<keyword evidence="3" id="KW-0809">Transit peptide</keyword>
<name>A0AAV7FBK7_ARIFI</name>
<evidence type="ECO:0000313" key="5">
    <source>
        <dbReference type="Proteomes" id="UP000825729"/>
    </source>
</evidence>
<evidence type="ECO:0000256" key="2">
    <source>
        <dbReference type="ARBA" id="ARBA00022472"/>
    </source>
</evidence>
<evidence type="ECO:0000256" key="3">
    <source>
        <dbReference type="ARBA" id="ARBA00022946"/>
    </source>
</evidence>
<dbReference type="GO" id="GO:0003676">
    <property type="term" value="F:nucleic acid binding"/>
    <property type="evidence" value="ECO:0007669"/>
    <property type="project" value="InterPro"/>
</dbReference>
<dbReference type="PANTHER" id="PTHR13068">
    <property type="entry name" value="CGI-12 PROTEIN-RELATED"/>
    <property type="match status" value="1"/>
</dbReference>
<evidence type="ECO:0000313" key="4">
    <source>
        <dbReference type="EMBL" id="KAG9458498.1"/>
    </source>
</evidence>
<dbReference type="GO" id="GO:0006353">
    <property type="term" value="P:DNA-templated transcription termination"/>
    <property type="evidence" value="ECO:0007669"/>
    <property type="project" value="UniProtKB-KW"/>
</dbReference>
<dbReference type="Gene3D" id="1.25.70.10">
    <property type="entry name" value="Transcription termination factor 3, mitochondrial"/>
    <property type="match status" value="1"/>
</dbReference>
<dbReference type="InterPro" id="IPR038538">
    <property type="entry name" value="MTERF_sf"/>
</dbReference>
<gene>
    <name evidence="4" type="ORF">H6P81_003006</name>
</gene>
<accession>A0AAV7FBK7</accession>
<evidence type="ECO:0000256" key="1">
    <source>
        <dbReference type="ARBA" id="ARBA00007692"/>
    </source>
</evidence>